<evidence type="ECO:0000313" key="3">
    <source>
        <dbReference type="CGD" id="CAL0000187518"/>
    </source>
</evidence>
<proteinExistence type="predicted"/>
<dbReference type="PANTHER" id="PTHR31011:SF2">
    <property type="entry name" value="PROTEIN STB2-RELATED"/>
    <property type="match status" value="1"/>
</dbReference>
<evidence type="ECO:0000256" key="1">
    <source>
        <dbReference type="SAM" id="Phobius"/>
    </source>
</evidence>
<dbReference type="VEuPathDB" id="FungiDB:C3_03150W_A"/>
<reference evidence="4 5" key="3">
    <citation type="journal article" date="2013" name="Genome Biol.">
        <title>Assembly of a phased diploid Candida albicans genome facilitates allele-specific measurements and provides a simple model for repeat and indel structure.</title>
        <authorList>
            <person name="Muzzey D."/>
            <person name="Schwartz K."/>
            <person name="Weissman J.S."/>
            <person name="Sherlock G."/>
        </authorList>
    </citation>
    <scope>NUCLEOTIDE SEQUENCE [LARGE SCALE GENOMIC DNA]</scope>
    <source>
        <strain evidence="5">SC5314 / ATCC MYA-2876</strain>
    </source>
</reference>
<dbReference type="FunCoup" id="A0A1D8PJL2">
    <property type="interactions" value="71"/>
</dbReference>
<dbReference type="EMBL" id="CP017625">
    <property type="protein sequence ID" value="AOW28346.1"/>
    <property type="molecule type" value="Genomic_DNA"/>
</dbReference>
<reference evidence="4 5" key="1">
    <citation type="journal article" date="2004" name="Proc. Natl. Acad. Sci. U.S.A.">
        <title>The diploid genome sequence of Candida albicans.</title>
        <authorList>
            <person name="Jones T."/>
            <person name="Federspiel N.A."/>
            <person name="Chibana H."/>
            <person name="Dungan J."/>
            <person name="Kalman S."/>
            <person name="Magee B.B."/>
            <person name="Newport G."/>
            <person name="Thorstenson Y.R."/>
            <person name="Agabian N."/>
            <person name="Magee P.T."/>
            <person name="Davis R.W."/>
            <person name="Scherer S."/>
        </authorList>
    </citation>
    <scope>NUCLEOTIDE SEQUENCE [LARGE SCALE GENOMIC DNA]</scope>
    <source>
        <strain evidence="5">SC5314 / ATCC MYA-2876</strain>
    </source>
</reference>
<dbReference type="Pfam" id="PF25995">
    <property type="entry name" value="STB6_N"/>
    <property type="match status" value="1"/>
</dbReference>
<dbReference type="CGD" id="CAL0000187518">
    <property type="gene designation" value="orf19.7946"/>
</dbReference>
<dbReference type="InParanoid" id="A0A1D8PJL2"/>
<dbReference type="PANTHER" id="PTHR31011">
    <property type="entry name" value="PROTEIN STB2-RELATED"/>
    <property type="match status" value="1"/>
</dbReference>
<reference evidence="4 5" key="2">
    <citation type="journal article" date="2007" name="Genome Biol.">
        <title>Assembly of the Candida albicans genome into sixteen supercontigs aligned on the eight chromosomes.</title>
        <authorList>
            <person name="van het Hoog M."/>
            <person name="Rast T.J."/>
            <person name="Martchenko M."/>
            <person name="Grindle S."/>
            <person name="Dignard D."/>
            <person name="Hogues H."/>
            <person name="Cuomo C."/>
            <person name="Berriman M."/>
            <person name="Scherer S."/>
            <person name="Magee B.B."/>
            <person name="Whiteway M."/>
            <person name="Chibana H."/>
            <person name="Nantel A."/>
            <person name="Magee P.T."/>
        </authorList>
    </citation>
    <scope>GENOME REANNOTATION</scope>
    <source>
        <strain evidence="5">SC5314 / ATCC MYA-2876</strain>
    </source>
</reference>
<dbReference type="OrthoDB" id="19806at2759"/>
<keyword evidence="5" id="KW-1185">Reference proteome</keyword>
<evidence type="ECO:0000259" key="2">
    <source>
        <dbReference type="Pfam" id="PF25995"/>
    </source>
</evidence>
<evidence type="ECO:0000313" key="4">
    <source>
        <dbReference type="EMBL" id="AOW28346.1"/>
    </source>
</evidence>
<keyword evidence="1" id="KW-0472">Membrane</keyword>
<keyword evidence="1" id="KW-0812">Transmembrane</keyword>
<keyword evidence="1" id="KW-1133">Transmembrane helix</keyword>
<dbReference type="eggNOG" id="ENOG502QT8Q">
    <property type="taxonomic scope" value="Eukaryota"/>
</dbReference>
<dbReference type="AlphaFoldDB" id="A0A1D8PJL2"/>
<accession>A0A1D8PJL2</accession>
<sequence length="999" mass="114109">MSSPLNSPYSRFNQGLNYNSRSSNQLVYGESSSLNGSVDSNVLRVNSGSNSNPNDFITYIIPDFDAVTYFQKDFQALNEFHLCEESEASGFEIYLVEQWMNDRNISSVVTTFTGNESSKISVVRFTILKKPAKYYPLRFQEYLNELIQNHSRMKRIEKEKPTYQHSRTNSNSEMLTLSKLSTTSIPKRESSSDYTSEVCFVANLTSLPSNLNLIPVPGGDSRKVSTAFMINSNLKKLQCTGRSVSMITSKISDASDDKFRQMYKIQSTKVPIVFAAKELVNIVQTCLFYFDLLDAKYCNGLLCTKTEEAITNWWNLIGLPHFSVKPNPVNGILPSRTVAAIVSLILSVRMRIQLVGSSDVPKDPFDFENFMIAIGQFQRQYKLDKTRKLDMETLNKLFTVTNARLLPQKNTNYFYSQVSTGSDLDPQSFDIISQSGNPKGLDSTSQKRRYGKELKKLTNVMKSSVSDRINAASVRDIDDMSAPSKASSGRIRNKIAKLADTVSPLDVETLDLEFLVKKHLNGKTLIRLFYGTQSSNTFLSVEKSSDPQNKGHRHNLVNTHNSHLAFPKRRGRTMVENSSTLQYKFESLRDKIAQTQELVMINDPSRYSRGLNRMKLGLQSKKNPLTGGEKNSMLLTPGGNYYSSPMQTASLVDSFLQISNDDASGVESVCSKPNSINRRCVNSVFDFKHPLASFKHNLNRRNSFPYLENQHEQNLNTLVIAKNQSGINFEEIDLLKRKRSISFSCVEDAVLSGKVQAIGSMTKFSQSFLDSIRVLMKYESLKSYYLEGEKKEKHVTNQQLNKSYQLMNLELIKMKNLRNQMDAHQSRIMEGGIEEELHYSMKTLNTTIDRLVYETRIVAKRIDELEQDFKLYEMKLNDECKSKLTEIIDKVLHSKQFKEVFTSPEERKQIAYKLTGDENYIKFDDEKESIGLLRMIVMFFYGIISSIFRFFHFNRDNMNLERIRQAWVILDPNRSIIKHAYSYIGREPSKDSIASTDSK</sequence>
<protein>
    <recommendedName>
        <fullName evidence="2">STB6-like N-terminal domain-containing protein</fullName>
    </recommendedName>
</protein>
<dbReference type="GeneID" id="3638423"/>
<evidence type="ECO:0000313" key="5">
    <source>
        <dbReference type="Proteomes" id="UP000000559"/>
    </source>
</evidence>
<name>A0A1D8PJL2_CANAL</name>
<dbReference type="RefSeq" id="XP_720009.2">
    <property type="nucleotide sequence ID" value="XM_714916.2"/>
</dbReference>
<dbReference type="GO" id="GO:0070822">
    <property type="term" value="C:Sin3-type complex"/>
    <property type="evidence" value="ECO:0000318"/>
    <property type="project" value="GO_Central"/>
</dbReference>
<feature type="domain" description="STB6-like N-terminal" evidence="2">
    <location>
        <begin position="58"/>
        <end position="237"/>
    </location>
</feature>
<dbReference type="STRING" id="237561.A0A1D8PJL2"/>
<feature type="transmembrane region" description="Helical" evidence="1">
    <location>
        <begin position="931"/>
        <end position="951"/>
    </location>
</feature>
<dbReference type="InterPro" id="IPR038919">
    <property type="entry name" value="STB2/STB2"/>
</dbReference>
<dbReference type="Proteomes" id="UP000000559">
    <property type="component" value="Chromosome 3"/>
</dbReference>
<dbReference type="InterPro" id="IPR059025">
    <property type="entry name" value="STB6_N"/>
</dbReference>
<dbReference type="KEGG" id="cal:CAALFM_C303150WA"/>
<gene>
    <name evidence="4" type="ordered locus">CAALFM_C303150WA</name>
    <name evidence="3" type="ordered locus">orf19.7946</name>
</gene>
<dbReference type="SMR" id="A0A1D8PJL2"/>
<organism evidence="4 5">
    <name type="scientific">Candida albicans (strain SC5314 / ATCC MYA-2876)</name>
    <name type="common">Yeast</name>
    <dbReference type="NCBI Taxonomy" id="237561"/>
    <lineage>
        <taxon>Eukaryota</taxon>
        <taxon>Fungi</taxon>
        <taxon>Dikarya</taxon>
        <taxon>Ascomycota</taxon>
        <taxon>Saccharomycotina</taxon>
        <taxon>Pichiomycetes</taxon>
        <taxon>Debaryomycetaceae</taxon>
        <taxon>Candida/Lodderomyces clade</taxon>
        <taxon>Candida</taxon>
    </lineage>
</organism>